<dbReference type="PANTHER" id="PTHR11113:SF14">
    <property type="entry name" value="N-ACETYLGLUCOSAMINE-6-PHOSPHATE DEACETYLASE"/>
    <property type="match status" value="1"/>
</dbReference>
<evidence type="ECO:0000256" key="7">
    <source>
        <dbReference type="PIRSR" id="PIRSR038994-2"/>
    </source>
</evidence>
<feature type="binding site" evidence="8">
    <location>
        <position position="190"/>
    </location>
    <ligand>
        <name>Zn(2+)</name>
        <dbReference type="ChEBI" id="CHEBI:29105"/>
    </ligand>
</feature>
<sequence length="388" mass="39181">MVLTSHCIVTPEGPVDGWLSVKGGVIDGLGPGRPPAVSSNDEVLHLSGRLLPGFIDLHVHGAGGASFDDGAAQIHDAVAVHRSHGTTGTLVSLVTAPLSDLRIAIAAAGAAAAADPRILGLHLEGPFLSPDRAGVHEPTALIHPTPAAVDQLLEAGEGRIRAVTVAPELPGGAAAVRQLVVARVHAAIGHSDAGYDVARAAFDDGADLVTHAFNAMRPLHHRDPAIVGAAADAGDVVLEVINDGVHLHPGTVRLLQTLAPDRIALITDAMAAAGGSDGCYHLGRAEVSVEAGVARLTSGPAVGAIAGSTLTMDAALRHAVCEVGVDLTAAAAAASTVPARLLGLDGSIGALAVGLRADVVVMDDDLAIEAVLLDGAWADDRRPRTRQD</sequence>
<gene>
    <name evidence="10" type="primary">nagA</name>
    <name evidence="10" type="ORF">GIS00_10250</name>
</gene>
<dbReference type="EMBL" id="WLYK01000003">
    <property type="protein sequence ID" value="MTD14329.1"/>
    <property type="molecule type" value="Genomic_DNA"/>
</dbReference>
<dbReference type="Gene3D" id="3.20.20.140">
    <property type="entry name" value="Metal-dependent hydrolases"/>
    <property type="match status" value="1"/>
</dbReference>
<evidence type="ECO:0000256" key="8">
    <source>
        <dbReference type="PIRSR" id="PIRSR038994-3"/>
    </source>
</evidence>
<accession>A0A7K1FLY3</accession>
<evidence type="ECO:0000256" key="3">
    <source>
        <dbReference type="ARBA" id="ARBA00022801"/>
    </source>
</evidence>
<dbReference type="AlphaFoldDB" id="A0A7K1FLY3"/>
<dbReference type="NCBIfam" id="TIGR00221">
    <property type="entry name" value="nagA"/>
    <property type="match status" value="1"/>
</dbReference>
<keyword evidence="4 5" id="KW-0119">Carbohydrate metabolism</keyword>
<dbReference type="PANTHER" id="PTHR11113">
    <property type="entry name" value="N-ACETYLGLUCOSAMINE-6-PHOSPHATE DEACETYLASE"/>
    <property type="match status" value="1"/>
</dbReference>
<feature type="binding site" evidence="7">
    <location>
        <begin position="214"/>
        <end position="215"/>
    </location>
    <ligand>
        <name>substrate</name>
    </ligand>
</feature>
<dbReference type="EC" id="3.5.1.25" evidence="10"/>
<feature type="binding site" evidence="8">
    <location>
        <position position="124"/>
    </location>
    <ligand>
        <name>Zn(2+)</name>
        <dbReference type="ChEBI" id="CHEBI:29105"/>
    </ligand>
</feature>
<evidence type="ECO:0000259" key="9">
    <source>
        <dbReference type="Pfam" id="PF01979"/>
    </source>
</evidence>
<comment type="cofactor">
    <cofactor evidence="8">
        <name>a divalent metal cation</name>
        <dbReference type="ChEBI" id="CHEBI:60240"/>
    </cofactor>
    <text evidence="8">Binds 1 divalent metal cation per subunit.</text>
</comment>
<name>A0A7K1FLY3_9ACTN</name>
<dbReference type="Pfam" id="PF01979">
    <property type="entry name" value="Amidohydro_1"/>
    <property type="match status" value="1"/>
</dbReference>
<keyword evidence="3 5" id="KW-0378">Hydrolase</keyword>
<feature type="domain" description="Amidohydrolase-related" evidence="9">
    <location>
        <begin position="50"/>
        <end position="370"/>
    </location>
</feature>
<keyword evidence="2 8" id="KW-0479">Metal-binding</keyword>
<reference evidence="10 11" key="1">
    <citation type="submission" date="2019-11" db="EMBL/GenBank/DDBJ databases">
        <authorList>
            <person name="Jiang L.-Q."/>
        </authorList>
    </citation>
    <scope>NUCLEOTIDE SEQUENCE [LARGE SCALE GENOMIC DNA]</scope>
    <source>
        <strain evidence="10 11">YIM 132087</strain>
    </source>
</reference>
<organism evidence="10 11">
    <name type="scientific">Nakamurella alba</name>
    <dbReference type="NCBI Taxonomy" id="2665158"/>
    <lineage>
        <taxon>Bacteria</taxon>
        <taxon>Bacillati</taxon>
        <taxon>Actinomycetota</taxon>
        <taxon>Actinomycetes</taxon>
        <taxon>Nakamurellales</taxon>
        <taxon>Nakamurellaceae</taxon>
        <taxon>Nakamurella</taxon>
    </lineage>
</organism>
<comment type="caution">
    <text evidence="10">The sequence shown here is derived from an EMBL/GenBank/DDBJ whole genome shotgun (WGS) entry which is preliminary data.</text>
</comment>
<protein>
    <submittedName>
        <fullName evidence="10">N-acetylglucosamine-6-phosphate deacetylase</fullName>
        <ecNumber evidence="10">3.5.1.25</ecNumber>
    </submittedName>
</protein>
<comment type="similarity">
    <text evidence="1 5">Belongs to the metallo-dependent hydrolases superfamily. NagA family.</text>
</comment>
<dbReference type="GO" id="GO:0006046">
    <property type="term" value="P:N-acetylglucosamine catabolic process"/>
    <property type="evidence" value="ECO:0007669"/>
    <property type="project" value="TreeGrafter"/>
</dbReference>
<evidence type="ECO:0000256" key="1">
    <source>
        <dbReference type="ARBA" id="ARBA00010716"/>
    </source>
</evidence>
<dbReference type="InterPro" id="IPR011059">
    <property type="entry name" value="Metal-dep_hydrolase_composite"/>
</dbReference>
<dbReference type="Gene3D" id="2.30.40.10">
    <property type="entry name" value="Urease, subunit C, domain 1"/>
    <property type="match status" value="1"/>
</dbReference>
<dbReference type="SUPFAM" id="SSF51556">
    <property type="entry name" value="Metallo-dependent hydrolases"/>
    <property type="match status" value="1"/>
</dbReference>
<feature type="binding site" evidence="7">
    <location>
        <begin position="305"/>
        <end position="307"/>
    </location>
    <ligand>
        <name>substrate</name>
    </ligand>
</feature>
<evidence type="ECO:0000313" key="11">
    <source>
        <dbReference type="Proteomes" id="UP000460221"/>
    </source>
</evidence>
<keyword evidence="11" id="KW-1185">Reference proteome</keyword>
<dbReference type="InterPro" id="IPR032466">
    <property type="entry name" value="Metal_Hydrolase"/>
</dbReference>
<evidence type="ECO:0000313" key="10">
    <source>
        <dbReference type="EMBL" id="MTD14329.1"/>
    </source>
</evidence>
<dbReference type="Proteomes" id="UP000460221">
    <property type="component" value="Unassembled WGS sequence"/>
</dbReference>
<dbReference type="CDD" id="cd00854">
    <property type="entry name" value="NagA"/>
    <property type="match status" value="1"/>
</dbReference>
<dbReference type="SUPFAM" id="SSF51338">
    <property type="entry name" value="Composite domain of metallo-dependent hydrolases"/>
    <property type="match status" value="1"/>
</dbReference>
<proteinExistence type="inferred from homology"/>
<evidence type="ECO:0000256" key="6">
    <source>
        <dbReference type="PIRSR" id="PIRSR038994-1"/>
    </source>
</evidence>
<feature type="binding site" evidence="7">
    <location>
        <position position="246"/>
    </location>
    <ligand>
        <name>substrate</name>
    </ligand>
</feature>
<feature type="binding site" evidence="8">
    <location>
        <position position="211"/>
    </location>
    <ligand>
        <name>Zn(2+)</name>
        <dbReference type="ChEBI" id="CHEBI:29105"/>
    </ligand>
</feature>
<feature type="binding site" evidence="7">
    <location>
        <position position="222"/>
    </location>
    <ligand>
        <name>substrate</name>
    </ligand>
</feature>
<dbReference type="InterPro" id="IPR003764">
    <property type="entry name" value="GlcNAc_6-P_deAcase"/>
</dbReference>
<evidence type="ECO:0000256" key="4">
    <source>
        <dbReference type="ARBA" id="ARBA00023277"/>
    </source>
</evidence>
<dbReference type="GO" id="GO:0008448">
    <property type="term" value="F:N-acetylglucosamine-6-phosphate deacetylase activity"/>
    <property type="evidence" value="ECO:0007669"/>
    <property type="project" value="UniProtKB-EC"/>
</dbReference>
<dbReference type="PIRSF" id="PIRSF038994">
    <property type="entry name" value="NagA"/>
    <property type="match status" value="1"/>
</dbReference>
<feature type="active site" description="Proton donor/acceptor" evidence="6">
    <location>
        <position position="268"/>
    </location>
</feature>
<dbReference type="GO" id="GO:0046872">
    <property type="term" value="F:metal ion binding"/>
    <property type="evidence" value="ECO:0007669"/>
    <property type="project" value="UniProtKB-KW"/>
</dbReference>
<dbReference type="InterPro" id="IPR006680">
    <property type="entry name" value="Amidohydro-rel"/>
</dbReference>
<evidence type="ECO:0000256" key="2">
    <source>
        <dbReference type="ARBA" id="ARBA00022723"/>
    </source>
</evidence>
<evidence type="ECO:0000256" key="5">
    <source>
        <dbReference type="PIRNR" id="PIRNR038994"/>
    </source>
</evidence>
<feature type="binding site" evidence="7">
    <location>
        <position position="135"/>
    </location>
    <ligand>
        <name>substrate</name>
    </ligand>
</feature>